<evidence type="ECO:0000313" key="1">
    <source>
        <dbReference type="EMBL" id="GAA2142022.1"/>
    </source>
</evidence>
<keyword evidence="2" id="KW-1185">Reference proteome</keyword>
<reference evidence="2" key="1">
    <citation type="journal article" date="2019" name="Int. J. Syst. Evol. Microbiol.">
        <title>The Global Catalogue of Microorganisms (GCM) 10K type strain sequencing project: providing services to taxonomists for standard genome sequencing and annotation.</title>
        <authorList>
            <consortium name="The Broad Institute Genomics Platform"/>
            <consortium name="The Broad Institute Genome Sequencing Center for Infectious Disease"/>
            <person name="Wu L."/>
            <person name="Ma J."/>
        </authorList>
    </citation>
    <scope>NUCLEOTIDE SEQUENCE [LARGE SCALE GENOMIC DNA]</scope>
    <source>
        <strain evidence="2">JCM 16022</strain>
    </source>
</reference>
<evidence type="ECO:0000313" key="2">
    <source>
        <dbReference type="Proteomes" id="UP001501771"/>
    </source>
</evidence>
<sequence>MAGPLRLISLRGLGLLVAVAVVLLAVDSGSVVLTRMSEPDDVRTAGYKAAEVAKTGPTVRQVALNALATARQDADTHDIKVPSKGFAIYPDGRVTLTGTKTAPTILLHRVSFLSHFAEVSTTVTVEPLPYTS</sequence>
<name>A0ABP5L5G0_9ACTN</name>
<comment type="caution">
    <text evidence="1">The sequence shown here is derived from an EMBL/GenBank/DDBJ whole genome shotgun (WGS) entry which is preliminary data.</text>
</comment>
<accession>A0ABP5L5G0</accession>
<dbReference type="RefSeq" id="WP_344149262.1">
    <property type="nucleotide sequence ID" value="NZ_BAAAQR010000003.1"/>
</dbReference>
<dbReference type="Proteomes" id="UP001501771">
    <property type="component" value="Unassembled WGS sequence"/>
</dbReference>
<dbReference type="EMBL" id="BAAAQR010000003">
    <property type="protein sequence ID" value="GAA2142022.1"/>
    <property type="molecule type" value="Genomic_DNA"/>
</dbReference>
<proteinExistence type="predicted"/>
<protein>
    <submittedName>
        <fullName evidence="1">Uncharacterized protein</fullName>
    </submittedName>
</protein>
<gene>
    <name evidence="1" type="ORF">GCM10009844_12830</name>
</gene>
<organism evidence="1 2">
    <name type="scientific">Nocardioides koreensis</name>
    <dbReference type="NCBI Taxonomy" id="433651"/>
    <lineage>
        <taxon>Bacteria</taxon>
        <taxon>Bacillati</taxon>
        <taxon>Actinomycetota</taxon>
        <taxon>Actinomycetes</taxon>
        <taxon>Propionibacteriales</taxon>
        <taxon>Nocardioidaceae</taxon>
        <taxon>Nocardioides</taxon>
    </lineage>
</organism>